<dbReference type="SMART" id="SM00369">
    <property type="entry name" value="LRR_TYP"/>
    <property type="match status" value="4"/>
</dbReference>
<dbReference type="Pfam" id="PF08263">
    <property type="entry name" value="LRRNT_2"/>
    <property type="match status" value="1"/>
</dbReference>
<keyword evidence="11" id="KW-0325">Glycoprotein</keyword>
<dbReference type="PANTHER" id="PTHR48063">
    <property type="entry name" value="LRR RECEPTOR-LIKE KINASE"/>
    <property type="match status" value="1"/>
</dbReference>
<keyword evidence="10" id="KW-0675">Receptor</keyword>
<evidence type="ECO:0000259" key="13">
    <source>
        <dbReference type="Pfam" id="PF08263"/>
    </source>
</evidence>
<dbReference type="InterPro" id="IPR001611">
    <property type="entry name" value="Leu-rich_rpt"/>
</dbReference>
<evidence type="ECO:0000256" key="10">
    <source>
        <dbReference type="ARBA" id="ARBA00023170"/>
    </source>
</evidence>
<keyword evidence="7" id="KW-0677">Repeat</keyword>
<keyword evidence="3" id="KW-1003">Cell membrane</keyword>
<accession>A0A6P5Y9V3</accession>
<evidence type="ECO:0000256" key="8">
    <source>
        <dbReference type="ARBA" id="ARBA00022989"/>
    </source>
</evidence>
<sequence length="351" mass="39425">MIDKLFNPMLVVLTLCIQTALFCSCQNSSFSCIERERQTLLKLKQSFQDPFCRLSSWKGNNCCIWKGVSCDETNGHIVKLNLRAPSRLISDDSIFGLNIITKNSFLVPPEVNSCLPGLRYLEHLDLSGNDFRYRAIPQFFGLMKQLRYRNISNARFNGTVPNNLGNLTSLRVLDLSSEDQGPLWALRADDVQWISNLTSLQHLGMAGIYLGEARSLFQVLNMLPSLLSLHLSQCGPDNSHLPWHPINFTFHSIRHLDLGQNNFAGPVPFMLQNMTSLRILDLCGNLLNSSVQNSFGNFKNLVHLNLAANDFSSIEQGLLSIMGNMCSLKSLDLSYNQFQGEKIGNHRNLSG</sequence>
<comment type="subcellular location">
    <subcellularLocation>
        <location evidence="1">Cell membrane</location>
        <topology evidence="1">Single-pass type I membrane protein</topology>
    </subcellularLocation>
</comment>
<dbReference type="AlphaFoldDB" id="A0A6P5Y9V3"/>
<dbReference type="PANTHER" id="PTHR48063:SF112">
    <property type="entry name" value="RECEPTOR LIKE PROTEIN 30-LIKE"/>
    <property type="match status" value="1"/>
</dbReference>
<evidence type="ECO:0000256" key="4">
    <source>
        <dbReference type="ARBA" id="ARBA00022614"/>
    </source>
</evidence>
<keyword evidence="4" id="KW-0433">Leucine-rich repeat</keyword>
<keyword evidence="9" id="KW-0472">Membrane</keyword>
<dbReference type="Pfam" id="PF13516">
    <property type="entry name" value="LRR_6"/>
    <property type="match status" value="2"/>
</dbReference>
<evidence type="ECO:0000256" key="7">
    <source>
        <dbReference type="ARBA" id="ARBA00022737"/>
    </source>
</evidence>
<dbReference type="GO" id="GO:0005886">
    <property type="term" value="C:plasma membrane"/>
    <property type="evidence" value="ECO:0007669"/>
    <property type="project" value="UniProtKB-SubCell"/>
</dbReference>
<evidence type="ECO:0000256" key="3">
    <source>
        <dbReference type="ARBA" id="ARBA00022475"/>
    </source>
</evidence>
<evidence type="ECO:0000256" key="2">
    <source>
        <dbReference type="ARBA" id="ARBA00009592"/>
    </source>
</evidence>
<evidence type="ECO:0000256" key="11">
    <source>
        <dbReference type="ARBA" id="ARBA00023180"/>
    </source>
</evidence>
<reference evidence="15" key="1">
    <citation type="submission" date="2025-08" db="UniProtKB">
        <authorList>
            <consortium name="RefSeq"/>
        </authorList>
    </citation>
    <scope>IDENTIFICATION</scope>
    <source>
        <tissue evidence="15">Fruit stalk</tissue>
    </source>
</reference>
<dbReference type="InterPro" id="IPR032675">
    <property type="entry name" value="LRR_dom_sf"/>
</dbReference>
<feature type="chain" id="PRO_5027857254" evidence="12">
    <location>
        <begin position="26"/>
        <end position="351"/>
    </location>
</feature>
<organism evidence="14 15">
    <name type="scientific">Durio zibethinus</name>
    <name type="common">Durian</name>
    <dbReference type="NCBI Taxonomy" id="66656"/>
    <lineage>
        <taxon>Eukaryota</taxon>
        <taxon>Viridiplantae</taxon>
        <taxon>Streptophyta</taxon>
        <taxon>Embryophyta</taxon>
        <taxon>Tracheophyta</taxon>
        <taxon>Spermatophyta</taxon>
        <taxon>Magnoliopsida</taxon>
        <taxon>eudicotyledons</taxon>
        <taxon>Gunneridae</taxon>
        <taxon>Pentapetalae</taxon>
        <taxon>rosids</taxon>
        <taxon>malvids</taxon>
        <taxon>Malvales</taxon>
        <taxon>Malvaceae</taxon>
        <taxon>Helicteroideae</taxon>
        <taxon>Durio</taxon>
    </lineage>
</organism>
<dbReference type="RefSeq" id="XP_022737233.1">
    <property type="nucleotide sequence ID" value="XM_022881498.1"/>
</dbReference>
<dbReference type="InterPro" id="IPR046956">
    <property type="entry name" value="RLP23-like"/>
</dbReference>
<keyword evidence="5" id="KW-0812">Transmembrane</keyword>
<keyword evidence="14" id="KW-1185">Reference proteome</keyword>
<feature type="signal peptide" evidence="12">
    <location>
        <begin position="1"/>
        <end position="25"/>
    </location>
</feature>
<feature type="domain" description="Leucine-rich repeat-containing N-terminal plant-type" evidence="13">
    <location>
        <begin position="35"/>
        <end position="71"/>
    </location>
</feature>
<dbReference type="PROSITE" id="PS51257">
    <property type="entry name" value="PROKAR_LIPOPROTEIN"/>
    <property type="match status" value="1"/>
</dbReference>
<proteinExistence type="inferred from homology"/>
<evidence type="ECO:0000313" key="15">
    <source>
        <dbReference type="RefSeq" id="XP_022737233.1"/>
    </source>
</evidence>
<dbReference type="InterPro" id="IPR013210">
    <property type="entry name" value="LRR_N_plant-typ"/>
</dbReference>
<evidence type="ECO:0000256" key="9">
    <source>
        <dbReference type="ARBA" id="ARBA00023136"/>
    </source>
</evidence>
<dbReference type="InterPro" id="IPR003591">
    <property type="entry name" value="Leu-rich_rpt_typical-subtyp"/>
</dbReference>
<keyword evidence="8" id="KW-1133">Transmembrane helix</keyword>
<comment type="similarity">
    <text evidence="2">Belongs to the RLP family.</text>
</comment>
<evidence type="ECO:0000256" key="6">
    <source>
        <dbReference type="ARBA" id="ARBA00022729"/>
    </source>
</evidence>
<name>A0A6P5Y9V3_DURZI</name>
<dbReference type="SUPFAM" id="SSF52058">
    <property type="entry name" value="L domain-like"/>
    <property type="match status" value="1"/>
</dbReference>
<gene>
    <name evidence="15" type="primary">LOC111290116</name>
</gene>
<evidence type="ECO:0000256" key="1">
    <source>
        <dbReference type="ARBA" id="ARBA00004251"/>
    </source>
</evidence>
<dbReference type="GeneID" id="111290116"/>
<dbReference type="OrthoDB" id="1600340at2759"/>
<dbReference type="Gene3D" id="3.80.10.10">
    <property type="entry name" value="Ribonuclease Inhibitor"/>
    <property type="match status" value="2"/>
</dbReference>
<dbReference type="Proteomes" id="UP000515121">
    <property type="component" value="Unplaced"/>
</dbReference>
<evidence type="ECO:0000256" key="12">
    <source>
        <dbReference type="SAM" id="SignalP"/>
    </source>
</evidence>
<evidence type="ECO:0000313" key="14">
    <source>
        <dbReference type="Proteomes" id="UP000515121"/>
    </source>
</evidence>
<protein>
    <submittedName>
        <fullName evidence="15">Receptor-like protein kinase 5</fullName>
    </submittedName>
</protein>
<dbReference type="KEGG" id="dzi:111290116"/>
<evidence type="ECO:0000256" key="5">
    <source>
        <dbReference type="ARBA" id="ARBA00022692"/>
    </source>
</evidence>
<keyword evidence="6 12" id="KW-0732">Signal</keyword>
<dbReference type="Pfam" id="PF13855">
    <property type="entry name" value="LRR_8"/>
    <property type="match status" value="1"/>
</dbReference>